<dbReference type="Pfam" id="PF08659">
    <property type="entry name" value="KR"/>
    <property type="match status" value="1"/>
</dbReference>
<dbReference type="InterPro" id="IPR014043">
    <property type="entry name" value="Acyl_transferase_dom"/>
</dbReference>
<evidence type="ECO:0000259" key="8">
    <source>
        <dbReference type="PROSITE" id="PS50075"/>
    </source>
</evidence>
<dbReference type="PANTHER" id="PTHR43775">
    <property type="entry name" value="FATTY ACID SYNTHASE"/>
    <property type="match status" value="1"/>
</dbReference>
<feature type="region of interest" description="C-terminal hotdog fold" evidence="6">
    <location>
        <begin position="1079"/>
        <end position="1240"/>
    </location>
</feature>
<feature type="domain" description="Carrier" evidence="8">
    <location>
        <begin position="2055"/>
        <end position="2132"/>
    </location>
</feature>
<feature type="domain" description="Ketosynthase family 3 (KS3)" evidence="9">
    <location>
        <begin position="9"/>
        <end position="435"/>
    </location>
</feature>
<evidence type="ECO:0000256" key="1">
    <source>
        <dbReference type="ARBA" id="ARBA00022450"/>
    </source>
</evidence>
<dbReference type="Pfam" id="PF00698">
    <property type="entry name" value="Acyl_transf_1"/>
    <property type="match status" value="1"/>
</dbReference>
<dbReference type="InterPro" id="IPR049552">
    <property type="entry name" value="PKS_DH_N"/>
</dbReference>
<dbReference type="Gene3D" id="3.30.70.3290">
    <property type="match status" value="1"/>
</dbReference>
<dbReference type="GO" id="GO:0004315">
    <property type="term" value="F:3-oxoacyl-[acyl-carrier-protein] synthase activity"/>
    <property type="evidence" value="ECO:0007669"/>
    <property type="project" value="InterPro"/>
</dbReference>
<dbReference type="PROSITE" id="PS52019">
    <property type="entry name" value="PKS_MFAS_DH"/>
    <property type="match status" value="1"/>
</dbReference>
<evidence type="ECO:0000256" key="3">
    <source>
        <dbReference type="ARBA" id="ARBA00022679"/>
    </source>
</evidence>
<dbReference type="HOGENOM" id="CLU_000022_31_0_1"/>
<evidence type="ECO:0000256" key="2">
    <source>
        <dbReference type="ARBA" id="ARBA00022553"/>
    </source>
</evidence>
<dbReference type="Pfam" id="PF02801">
    <property type="entry name" value="Ketoacyl-synt_C"/>
    <property type="match status" value="1"/>
</dbReference>
<dbReference type="InterPro" id="IPR016036">
    <property type="entry name" value="Malonyl_transacylase_ACP-bd"/>
</dbReference>
<dbReference type="Gene3D" id="3.90.180.10">
    <property type="entry name" value="Medium-chain alcohol dehydrogenases, catalytic domain"/>
    <property type="match status" value="1"/>
</dbReference>
<dbReference type="Proteomes" id="UP000002668">
    <property type="component" value="Genome"/>
</dbReference>
<sequence>MAPTDPQSPTPLAIVGMSCRMPGSVASLDDFWALLSNARDGYREFPSERFNWKAFYHPSQTRRDAINVKDGYFLDGDVSAFDAPFFRMNATDATSFDPQGRIVLECVYEALENAGIPREKIAGTKVGVFSTANTSDYTVELKDSINSVPAQIGVLGHNCMMANVVSNVFDLHGPSVSVDTACSSAFYALQLAAQSLRSGETETCIVSGCALNLSPWRWNMLSNLTMLSPDGKTHALDPNAESGYARGEGGACVILKPLDLALRDNDRIHCVLSHIGVNHNGNTNGYTMPDANQQTQLMKELQAQVGAQPDEFGFVEAHAPGTRVGDPIEISAISRAFPGEARTAEEPLMVGSVKANVGHLESSSGFPSLIKAAMMLNKGCIVPNPNFKDESMNSELRKLNMAVPLSTQPWPKDRPYAAINNYGFGGSNAHCIVKMAPKPDVPSAQNGGTSAEEAFLFVLSANDEEALSKTRERLVEFLESDEAAATEMKDLAYTLGQRRSQLSWRSAVVATEVDDLAIKAASPKVVQQRVLHPPKIAFAFTGQGAQSFGMGRELLQYPAFATSLDQAAACVESFGASFSLKEELYASEATSRINDADVSQVASTAIQVALVDLLRSWGVEPTAVVGHSSGEVAAAYAAGIVSLPGAMRIAYARGQMATRIRQVDPDFKGGMMAVSAGLDDVLPLLDIVTAGTVVVACENSHKSTTVSGEEAALDELEELLEEDGIPHRRLAVDFPYHSPFLEPFVDQYEQEVCTTNDTVTPSTRKVEFFSAMAGRRVEAAAVKKPSYWASSAKYRVRFTSALTALVKSKVAPDVIIEVGPTPTLTWAIKSIMKVVGKQVPHAVETLPCLQRGENSRLSILKLAGSLYTLGHALDLQKVNLTNDEGHGLRPKLVDGLKPYPWTRKRYWIESKIRDDALQRKFPRHDLLGYINTRSSDGEMSWTNNFELEDMPWLRDHQVGSSVTFPLAGYICTALEASKQCAMARTNSDGNGLQFTVRDVQVVEKVVLEEGVRVELISKLRPHPNSDFDVFELSTWNEEKQRWSHHCRALVKCHGTAEKFFDSDSAVEIEHWEQVREGCHNHVGSPLLYQGSAKTGPRRTGTFRNVQNFSYGGGQAAAEVVVADTASVMPHQWETTYVMHPTTMDGLLQCGEYIPFVDKDVAPMGSNSNVWVPQAVQEILVGCGDVHSPGQVLQAVSRSDAARSKRGGEYSVSATVRGGAAGARVEVRGLSLSVDESIGVQWPAPHFGCYKIEWQPAGEMANYVNTESKWHILQGSGDEEDIAGAIAKQIGGKVVTLGQGLPEDVKLCIVVDVGEGLLGAIDGETFDHVKQTLTTCEGVLWVTKGALYHATQPTAGMAVGLLRTIRSEMQAAVGSLDLDGRVVGDVEGQAKLVARVAAHVAMPTSMSATTMDLEFSAEGTSQLLVPRIVHDNALNSAVHAATGVVGPRDEPFEPSTRGAFGLQRPGMPSSLYLQRIDEPPTLAPNEVEVRVASARIGPECGAAAEQLTGREFSGTVVRCGADVNRVQPGDRVFGLSNAYGAFGTFACAPETSLARVPASLPFDEAATLPLFAAAQLALVDIGRLRSGQQVAIVDSDSALGQAAVLVAKAVGAIVHVGSIHDLPRATIDVLLYPIPKTTFDSAAISRALAPMACLVYMGGELRSTQDHALPHLPAGCSFAVASLTAVADGLPTQTAKLLDTVVDLFTCELLQGPLPVDTVRLEQLPMLLPQVADTDPVPKVLLPIKDEIIKATPPPPAPASFDPEAVYLLVGGGGGLGREIAKWLAFNGARKIGLLSRSTTMSPQVCTMADQVAASAGAEVFLLPCDVTDQQQLQRVLQDCTANRGPIKGVINAAMVFKGGVFTSVSHDDFTAVIQPKVLGTWNLHYALSNASLDFFVVISSVAGVMGTPGHSAYAAANTFLDSFVKYRNLQQLPATSLALTAVVDAGYMAENAAKLQKLKYVDAYEGEILMTSDVLALLSAAVTNLTGPSCDNFCITGAGFGDARRLPFYAADPRFATLVARHAEERKLNPPAASSPSGGTSSLAHSLDHAANSAEATSLLLTAVRAKVADLQLIPVADISANQTIVELGLDSLTAMELYSWIGKVFRIKFRVQEYAKLDTLEKITEAVLKKREVEVVEAP</sequence>
<protein>
    <submittedName>
        <fullName evidence="11">Similar to polyketide synthase</fullName>
    </submittedName>
</protein>
<evidence type="ECO:0000256" key="4">
    <source>
        <dbReference type="ARBA" id="ARBA00023002"/>
    </source>
</evidence>
<dbReference type="SMART" id="SM00827">
    <property type="entry name" value="PKS_AT"/>
    <property type="match status" value="1"/>
</dbReference>
<evidence type="ECO:0000256" key="5">
    <source>
        <dbReference type="ARBA" id="ARBA00023268"/>
    </source>
</evidence>
<dbReference type="Pfam" id="PF00550">
    <property type="entry name" value="PP-binding"/>
    <property type="match status" value="1"/>
</dbReference>
<dbReference type="CDD" id="cd05195">
    <property type="entry name" value="enoyl_red"/>
    <property type="match status" value="1"/>
</dbReference>
<dbReference type="InterPro" id="IPR014031">
    <property type="entry name" value="Ketoacyl_synth_C"/>
</dbReference>
<dbReference type="GO" id="GO:0044550">
    <property type="term" value="P:secondary metabolite biosynthetic process"/>
    <property type="evidence" value="ECO:0007669"/>
    <property type="project" value="TreeGrafter"/>
</dbReference>
<dbReference type="PROSITE" id="PS52004">
    <property type="entry name" value="KS3_2"/>
    <property type="match status" value="1"/>
</dbReference>
<dbReference type="InterPro" id="IPR049551">
    <property type="entry name" value="PKS_DH_C"/>
</dbReference>
<dbReference type="PROSITE" id="PS50075">
    <property type="entry name" value="CARRIER"/>
    <property type="match status" value="1"/>
</dbReference>
<dbReference type="InterPro" id="IPR049900">
    <property type="entry name" value="PKS_mFAS_DH"/>
</dbReference>
<dbReference type="Gene3D" id="1.10.1200.10">
    <property type="entry name" value="ACP-like"/>
    <property type="match status" value="1"/>
</dbReference>
<dbReference type="InterPro" id="IPR020843">
    <property type="entry name" value="ER"/>
</dbReference>
<dbReference type="InterPro" id="IPR016039">
    <property type="entry name" value="Thiolase-like"/>
</dbReference>
<gene>
    <name evidence="11" type="ORF">LEMA_P057650.1</name>
</gene>
<keyword evidence="12" id="KW-1185">Reference proteome</keyword>
<dbReference type="SUPFAM" id="SSF50129">
    <property type="entry name" value="GroES-like"/>
    <property type="match status" value="1"/>
</dbReference>
<dbReference type="SUPFAM" id="SSF53901">
    <property type="entry name" value="Thiolase-like"/>
    <property type="match status" value="1"/>
</dbReference>
<dbReference type="SMART" id="SM00826">
    <property type="entry name" value="PKS_DH"/>
    <property type="match status" value="1"/>
</dbReference>
<dbReference type="eggNOG" id="KOG1202">
    <property type="taxonomic scope" value="Eukaryota"/>
</dbReference>
<dbReference type="SUPFAM" id="SSF47336">
    <property type="entry name" value="ACP-like"/>
    <property type="match status" value="1"/>
</dbReference>
<feature type="region of interest" description="Disordered" evidence="7">
    <location>
        <begin position="2026"/>
        <end position="2046"/>
    </location>
</feature>
<dbReference type="Pfam" id="PF21089">
    <property type="entry name" value="PKS_DH_N"/>
    <property type="match status" value="1"/>
</dbReference>
<dbReference type="InterPro" id="IPR020807">
    <property type="entry name" value="PKS_DH"/>
</dbReference>
<keyword evidence="2" id="KW-0597">Phosphoprotein</keyword>
<dbReference type="InterPro" id="IPR020841">
    <property type="entry name" value="PKS_Beta-ketoAc_synthase_dom"/>
</dbReference>
<dbReference type="VEuPathDB" id="FungiDB:LEMA_P057650.1"/>
<dbReference type="EMBL" id="FP929065">
    <property type="protein sequence ID" value="CBX90731.1"/>
    <property type="molecule type" value="Genomic_DNA"/>
</dbReference>
<dbReference type="InterPro" id="IPR036736">
    <property type="entry name" value="ACP-like_sf"/>
</dbReference>
<evidence type="ECO:0000256" key="6">
    <source>
        <dbReference type="PROSITE-ProRule" id="PRU01363"/>
    </source>
</evidence>
<keyword evidence="1" id="KW-0596">Phosphopantetheine</keyword>
<dbReference type="SUPFAM" id="SSF55048">
    <property type="entry name" value="Probable ACP-binding domain of malonyl-CoA ACP transacylase"/>
    <property type="match status" value="1"/>
</dbReference>
<feature type="compositionally biased region" description="Low complexity" evidence="7">
    <location>
        <begin position="2030"/>
        <end position="2045"/>
    </location>
</feature>
<evidence type="ECO:0000313" key="12">
    <source>
        <dbReference type="Proteomes" id="UP000002668"/>
    </source>
</evidence>
<feature type="domain" description="PKS/mFAS DH" evidence="10">
    <location>
        <begin position="924"/>
        <end position="1240"/>
    </location>
</feature>
<dbReference type="InterPro" id="IPR032821">
    <property type="entry name" value="PKS_assoc"/>
</dbReference>
<dbReference type="GO" id="GO:0004312">
    <property type="term" value="F:fatty acid synthase activity"/>
    <property type="evidence" value="ECO:0007669"/>
    <property type="project" value="TreeGrafter"/>
</dbReference>
<dbReference type="Pfam" id="PF00109">
    <property type="entry name" value="ketoacyl-synt"/>
    <property type="match status" value="1"/>
</dbReference>
<dbReference type="InParanoid" id="E4ZHG1"/>
<accession>E4ZHG1</accession>
<dbReference type="InterPro" id="IPR013968">
    <property type="entry name" value="PKS_KR"/>
</dbReference>
<dbReference type="InterPro" id="IPR014030">
    <property type="entry name" value="Ketoacyl_synth_N"/>
</dbReference>
<dbReference type="OrthoDB" id="329835at2759"/>
<dbReference type="PROSITE" id="PS00606">
    <property type="entry name" value="KS3_1"/>
    <property type="match status" value="1"/>
</dbReference>
<dbReference type="Gene3D" id="3.40.366.10">
    <property type="entry name" value="Malonyl-Coenzyme A Acyl Carrier Protein, domain 2"/>
    <property type="match status" value="1"/>
</dbReference>
<dbReference type="Pfam" id="PF23114">
    <property type="entry name" value="NAD-bd_HRPKS_sdrA"/>
    <property type="match status" value="1"/>
</dbReference>
<dbReference type="InterPro" id="IPR009081">
    <property type="entry name" value="PP-bd_ACP"/>
</dbReference>
<dbReference type="InterPro" id="IPR057326">
    <property type="entry name" value="KR_dom"/>
</dbReference>
<dbReference type="InterPro" id="IPR042104">
    <property type="entry name" value="PKS_dehydratase_sf"/>
</dbReference>
<dbReference type="OMA" id="MELYSWI"/>
<keyword evidence="3" id="KW-0808">Transferase</keyword>
<dbReference type="Pfam" id="PF16197">
    <property type="entry name" value="KAsynt_C_assoc"/>
    <property type="match status" value="1"/>
</dbReference>
<dbReference type="InterPro" id="IPR018201">
    <property type="entry name" value="Ketoacyl_synth_AS"/>
</dbReference>
<evidence type="ECO:0000256" key="7">
    <source>
        <dbReference type="SAM" id="MobiDB-lite"/>
    </source>
</evidence>
<dbReference type="CDD" id="cd00833">
    <property type="entry name" value="PKS"/>
    <property type="match status" value="1"/>
</dbReference>
<dbReference type="SUPFAM" id="SSF52151">
    <property type="entry name" value="FabD/lysophospholipase-like"/>
    <property type="match status" value="1"/>
</dbReference>
<dbReference type="InterPro" id="IPR056501">
    <property type="entry name" value="NAD-bd_HRPKS_sdrA"/>
</dbReference>
<proteinExistence type="predicted"/>
<dbReference type="GO" id="GO:0006633">
    <property type="term" value="P:fatty acid biosynthetic process"/>
    <property type="evidence" value="ECO:0007669"/>
    <property type="project" value="InterPro"/>
</dbReference>
<feature type="active site" description="Proton donor; for dehydratase activity" evidence="6">
    <location>
        <position position="1144"/>
    </location>
</feature>
<evidence type="ECO:0000313" key="11">
    <source>
        <dbReference type="EMBL" id="CBX90731.1"/>
    </source>
</evidence>
<dbReference type="Gene3D" id="3.10.129.110">
    <property type="entry name" value="Polyketide synthase dehydratase"/>
    <property type="match status" value="1"/>
</dbReference>
<keyword evidence="4" id="KW-0560">Oxidoreductase</keyword>
<name>E4ZHG1_LEPMJ</name>
<dbReference type="InterPro" id="IPR036291">
    <property type="entry name" value="NAD(P)-bd_dom_sf"/>
</dbReference>
<dbReference type="PANTHER" id="PTHR43775:SF29">
    <property type="entry name" value="ASPERFURANONE POLYKETIDE SYNTHASE AFOG-RELATED"/>
    <property type="match status" value="1"/>
</dbReference>
<dbReference type="GO" id="GO:0031177">
    <property type="term" value="F:phosphopantetheine binding"/>
    <property type="evidence" value="ECO:0007669"/>
    <property type="project" value="InterPro"/>
</dbReference>
<dbReference type="STRING" id="985895.E4ZHG1"/>
<dbReference type="Pfam" id="PF14765">
    <property type="entry name" value="PS-DH"/>
    <property type="match status" value="1"/>
</dbReference>
<dbReference type="SMART" id="SM00823">
    <property type="entry name" value="PKS_PP"/>
    <property type="match status" value="1"/>
</dbReference>
<keyword evidence="5" id="KW-0511">Multifunctional enzyme</keyword>
<dbReference type="SUPFAM" id="SSF51735">
    <property type="entry name" value="NAD(P)-binding Rossmann-fold domains"/>
    <property type="match status" value="1"/>
</dbReference>
<dbReference type="InterPro" id="IPR050091">
    <property type="entry name" value="PKS_NRPS_Biosynth_Enz"/>
</dbReference>
<dbReference type="InterPro" id="IPR001227">
    <property type="entry name" value="Ac_transferase_dom_sf"/>
</dbReference>
<dbReference type="Gene3D" id="3.40.50.720">
    <property type="entry name" value="NAD(P)-binding Rossmann-like Domain"/>
    <property type="match status" value="2"/>
</dbReference>
<feature type="active site" description="Proton acceptor; for dehydratase activity" evidence="6">
    <location>
        <position position="956"/>
    </location>
</feature>
<evidence type="ECO:0000259" key="10">
    <source>
        <dbReference type="PROSITE" id="PS52019"/>
    </source>
</evidence>
<dbReference type="SMART" id="SM00829">
    <property type="entry name" value="PKS_ER"/>
    <property type="match status" value="1"/>
</dbReference>
<organism evidence="12">
    <name type="scientific">Leptosphaeria maculans (strain JN3 / isolate v23.1.3 / race Av1-4-5-6-7-8)</name>
    <name type="common">Blackleg fungus</name>
    <name type="synonym">Phoma lingam</name>
    <dbReference type="NCBI Taxonomy" id="985895"/>
    <lineage>
        <taxon>Eukaryota</taxon>
        <taxon>Fungi</taxon>
        <taxon>Dikarya</taxon>
        <taxon>Ascomycota</taxon>
        <taxon>Pezizomycotina</taxon>
        <taxon>Dothideomycetes</taxon>
        <taxon>Pleosporomycetidae</taxon>
        <taxon>Pleosporales</taxon>
        <taxon>Pleosporineae</taxon>
        <taxon>Leptosphaeriaceae</taxon>
        <taxon>Plenodomus</taxon>
        <taxon>Plenodomus lingam/Leptosphaeria maculans species complex</taxon>
    </lineage>
</organism>
<feature type="region of interest" description="N-terminal hotdog fold" evidence="6">
    <location>
        <begin position="924"/>
        <end position="1057"/>
    </location>
</feature>
<dbReference type="InterPro" id="IPR011032">
    <property type="entry name" value="GroES-like_sf"/>
</dbReference>
<dbReference type="SMART" id="SM00822">
    <property type="entry name" value="PKS_KR"/>
    <property type="match status" value="1"/>
</dbReference>
<reference evidence="12" key="1">
    <citation type="journal article" date="2011" name="Nat. Commun.">
        <title>Effector diversification within compartments of the Leptosphaeria maculans genome affected by Repeat-Induced Point mutations.</title>
        <authorList>
            <person name="Rouxel T."/>
            <person name="Grandaubert J."/>
            <person name="Hane J.K."/>
            <person name="Hoede C."/>
            <person name="van de Wouw A.P."/>
            <person name="Couloux A."/>
            <person name="Dominguez V."/>
            <person name="Anthouard V."/>
            <person name="Bally P."/>
            <person name="Bourras S."/>
            <person name="Cozijnsen A.J."/>
            <person name="Ciuffetti L.M."/>
            <person name="Degrave A."/>
            <person name="Dilmaghani A."/>
            <person name="Duret L."/>
            <person name="Fudal I."/>
            <person name="Goodwin S.B."/>
            <person name="Gout L."/>
            <person name="Glaser N."/>
            <person name="Linglin J."/>
            <person name="Kema G.H.J."/>
            <person name="Lapalu N."/>
            <person name="Lawrence C.B."/>
            <person name="May K."/>
            <person name="Meyer M."/>
            <person name="Ollivier B."/>
            <person name="Poulain J."/>
            <person name="Schoch C.L."/>
            <person name="Simon A."/>
            <person name="Spatafora J.W."/>
            <person name="Stachowiak A."/>
            <person name="Turgeon B.G."/>
            <person name="Tyler B.M."/>
            <person name="Vincent D."/>
            <person name="Weissenbach J."/>
            <person name="Amselem J."/>
            <person name="Quesneville H."/>
            <person name="Oliver R.P."/>
            <person name="Wincker P."/>
            <person name="Balesdent M.-H."/>
            <person name="Howlett B.J."/>
        </authorList>
    </citation>
    <scope>NUCLEOTIDE SEQUENCE [LARGE SCALE GENOMIC DNA]</scope>
    <source>
        <strain evidence="12">JN3 / isolate v23.1.3 / race Av1-4-5-6-7-8</strain>
    </source>
</reference>
<dbReference type="InterPro" id="IPR020806">
    <property type="entry name" value="PKS_PP-bd"/>
</dbReference>
<dbReference type="GO" id="GO:0016491">
    <property type="term" value="F:oxidoreductase activity"/>
    <property type="evidence" value="ECO:0007669"/>
    <property type="project" value="UniProtKB-KW"/>
</dbReference>
<dbReference type="SMART" id="SM00825">
    <property type="entry name" value="PKS_KS"/>
    <property type="match status" value="1"/>
</dbReference>
<dbReference type="Gene3D" id="3.40.47.10">
    <property type="match status" value="1"/>
</dbReference>
<dbReference type="InterPro" id="IPR016035">
    <property type="entry name" value="Acyl_Trfase/lysoPLipase"/>
</dbReference>
<evidence type="ECO:0000259" key="9">
    <source>
        <dbReference type="PROSITE" id="PS52004"/>
    </source>
</evidence>